<dbReference type="GO" id="GO:0005886">
    <property type="term" value="C:plasma membrane"/>
    <property type="evidence" value="ECO:0007669"/>
    <property type="project" value="UniProtKB-SubCell"/>
</dbReference>
<dbReference type="EMBL" id="CP059378">
    <property type="protein sequence ID" value="QLY79121.1"/>
    <property type="molecule type" value="Genomic_DNA"/>
</dbReference>
<keyword evidence="5 6" id="KW-0472">Membrane</keyword>
<feature type="transmembrane region" description="Helical" evidence="6">
    <location>
        <begin position="301"/>
        <end position="323"/>
    </location>
</feature>
<dbReference type="RefSeq" id="WP_181601344.1">
    <property type="nucleotide sequence ID" value="NZ_CP059378.1"/>
</dbReference>
<dbReference type="PANTHER" id="PTHR30250">
    <property type="entry name" value="PST FAMILY PREDICTED COLANIC ACID TRANSPORTER"/>
    <property type="match status" value="1"/>
</dbReference>
<feature type="transmembrane region" description="Helical" evidence="6">
    <location>
        <begin position="397"/>
        <end position="418"/>
    </location>
</feature>
<evidence type="ECO:0000313" key="8">
    <source>
        <dbReference type="Proteomes" id="UP000512286"/>
    </source>
</evidence>
<feature type="transmembrane region" description="Helical" evidence="6">
    <location>
        <begin position="153"/>
        <end position="172"/>
    </location>
</feature>
<organism evidence="7 8">
    <name type="scientific">Clostridium intestinale</name>
    <dbReference type="NCBI Taxonomy" id="36845"/>
    <lineage>
        <taxon>Bacteria</taxon>
        <taxon>Bacillati</taxon>
        <taxon>Bacillota</taxon>
        <taxon>Clostridia</taxon>
        <taxon>Eubacteriales</taxon>
        <taxon>Clostridiaceae</taxon>
        <taxon>Clostridium</taxon>
    </lineage>
</organism>
<feature type="transmembrane region" description="Helical" evidence="6">
    <location>
        <begin position="123"/>
        <end position="146"/>
    </location>
</feature>
<feature type="transmembrane region" description="Helical" evidence="6">
    <location>
        <begin position="335"/>
        <end position="352"/>
    </location>
</feature>
<evidence type="ECO:0000256" key="1">
    <source>
        <dbReference type="ARBA" id="ARBA00004651"/>
    </source>
</evidence>
<evidence type="ECO:0000256" key="2">
    <source>
        <dbReference type="ARBA" id="ARBA00022475"/>
    </source>
</evidence>
<dbReference type="KEGG" id="cint:HZF06_18850"/>
<feature type="transmembrane region" description="Helical" evidence="6">
    <location>
        <begin position="81"/>
        <end position="111"/>
    </location>
</feature>
<feature type="transmembrane region" description="Helical" evidence="6">
    <location>
        <begin position="430"/>
        <end position="451"/>
    </location>
</feature>
<evidence type="ECO:0000256" key="5">
    <source>
        <dbReference type="ARBA" id="ARBA00023136"/>
    </source>
</evidence>
<dbReference type="Proteomes" id="UP000512286">
    <property type="component" value="Chromosome"/>
</dbReference>
<dbReference type="InterPro" id="IPR002797">
    <property type="entry name" value="Polysacc_synth"/>
</dbReference>
<keyword evidence="3 6" id="KW-0812">Transmembrane</keyword>
<feature type="transmembrane region" description="Helical" evidence="6">
    <location>
        <begin position="223"/>
        <end position="242"/>
    </location>
</feature>
<proteinExistence type="predicted"/>
<feature type="transmembrane region" description="Helical" evidence="6">
    <location>
        <begin position="463"/>
        <end position="483"/>
    </location>
</feature>
<dbReference type="PANTHER" id="PTHR30250:SF11">
    <property type="entry name" value="O-ANTIGEN TRANSPORTER-RELATED"/>
    <property type="match status" value="1"/>
</dbReference>
<evidence type="ECO:0000256" key="4">
    <source>
        <dbReference type="ARBA" id="ARBA00022989"/>
    </source>
</evidence>
<comment type="subcellular location">
    <subcellularLocation>
        <location evidence="1">Cell membrane</location>
        <topology evidence="1">Multi-pass membrane protein</topology>
    </subcellularLocation>
</comment>
<name>A0A7D6ZFQ4_9CLOT</name>
<protein>
    <submittedName>
        <fullName evidence="7">Oligosaccharide flippase family protein</fullName>
    </submittedName>
</protein>
<evidence type="ECO:0000256" key="3">
    <source>
        <dbReference type="ARBA" id="ARBA00022692"/>
    </source>
</evidence>
<feature type="transmembrane region" description="Helical" evidence="6">
    <location>
        <begin position="373"/>
        <end position="391"/>
    </location>
</feature>
<gene>
    <name evidence="7" type="ORF">HZF06_18850</name>
</gene>
<sequence>MKSSKIYTLGTITSSISIVVSILANIAIVPILLNNLGKEQYGIWLTLSSIFGAMNIADLGIGQSVSKLISQNSDTEDREEYITSIISTAFFTSVMISIVILLINIVISFFAEKILNLDGYNIQNLYIILCVNFLINFVFSIFNNILIGYKRIYLSNILIIIRSILMLVSNYAFFKYSNDIKKLAIVYTVTSVIVFVISIIFIKKRSKGTIISIKAYDKKLLKVILKPGIFFFLIQVSGIIVYNTDNIILTNFIGAEIVALYFSAYKIIDIFMKLIFVVSDNIFPFISALHGKKDIGQIRTLNIITSKVSIIMCVFLSIMYYFFSSEIIDIWLGKGNFIGYDIILVLCLILVINANTHNAGVYINALYKHKKTAYLAVIEAILNLILSLILVNRIGVLGVVLGTLIASLLTSAWFTPYYCCKILGINFKRYFIDVILKNIILAFLFTMLIFIQKQFINIDVFWKLISCFAFNFIIFLILSYGIAFNKIEKSKLKEMYNKVIKPKFRRV</sequence>
<evidence type="ECO:0000313" key="7">
    <source>
        <dbReference type="EMBL" id="QLY79121.1"/>
    </source>
</evidence>
<accession>A0A7D6ZFQ4</accession>
<evidence type="ECO:0000256" key="6">
    <source>
        <dbReference type="SAM" id="Phobius"/>
    </source>
</evidence>
<keyword evidence="4 6" id="KW-1133">Transmembrane helix</keyword>
<dbReference type="AlphaFoldDB" id="A0A7D6ZFQ4"/>
<feature type="transmembrane region" description="Helical" evidence="6">
    <location>
        <begin position="184"/>
        <end position="202"/>
    </location>
</feature>
<dbReference type="Pfam" id="PF01943">
    <property type="entry name" value="Polysacc_synt"/>
    <property type="match status" value="1"/>
</dbReference>
<keyword evidence="2" id="KW-1003">Cell membrane</keyword>
<reference evidence="7 8" key="1">
    <citation type="submission" date="2020-07" db="EMBL/GenBank/DDBJ databases">
        <title>Electron transfer.</title>
        <authorList>
            <person name="Huang L."/>
            <person name="Liu X."/>
            <person name="Zhou S."/>
        </authorList>
    </citation>
    <scope>NUCLEOTIDE SEQUENCE [LARGE SCALE GENOMIC DNA]</scope>
    <source>
        <strain evidence="7 8">Lx1</strain>
    </source>
</reference>
<dbReference type="InterPro" id="IPR050833">
    <property type="entry name" value="Poly_Biosynth_Transport"/>
</dbReference>
<feature type="transmembrane region" description="Helical" evidence="6">
    <location>
        <begin position="7"/>
        <end position="29"/>
    </location>
</feature>